<dbReference type="EMBL" id="CAMGYJ010000005">
    <property type="protein sequence ID" value="CAI0419569.1"/>
    <property type="molecule type" value="Genomic_DNA"/>
</dbReference>
<sequence>MLHEQRTVTVVRDVSPPARQAS</sequence>
<dbReference type="Proteomes" id="UP001154282">
    <property type="component" value="Unassembled WGS sequence"/>
</dbReference>
<organism evidence="3 4">
    <name type="scientific">Linum tenue</name>
    <dbReference type="NCBI Taxonomy" id="586396"/>
    <lineage>
        <taxon>Eukaryota</taxon>
        <taxon>Viridiplantae</taxon>
        <taxon>Streptophyta</taxon>
        <taxon>Embryophyta</taxon>
        <taxon>Tracheophyta</taxon>
        <taxon>Spermatophyta</taxon>
        <taxon>Magnoliopsida</taxon>
        <taxon>eudicotyledons</taxon>
        <taxon>Gunneridae</taxon>
        <taxon>Pentapetalae</taxon>
        <taxon>rosids</taxon>
        <taxon>fabids</taxon>
        <taxon>Malpighiales</taxon>
        <taxon>Linaceae</taxon>
        <taxon>Linum</taxon>
    </lineage>
</organism>
<accession>A0AAV0KDY8</accession>
<feature type="region of interest" description="Disordered" evidence="1">
    <location>
        <begin position="1"/>
        <end position="22"/>
    </location>
</feature>
<gene>
    <name evidence="2" type="ORF">LITE_LOCUS18046</name>
    <name evidence="3" type="ORF">LITE_LOCUS18186</name>
</gene>
<evidence type="ECO:0000313" key="2">
    <source>
        <dbReference type="EMBL" id="CAI0419569.1"/>
    </source>
</evidence>
<evidence type="ECO:0000313" key="4">
    <source>
        <dbReference type="Proteomes" id="UP001154282"/>
    </source>
</evidence>
<evidence type="ECO:0000313" key="3">
    <source>
        <dbReference type="EMBL" id="CAI0419928.1"/>
    </source>
</evidence>
<comment type="caution">
    <text evidence="3">The sequence shown here is derived from an EMBL/GenBank/DDBJ whole genome shotgun (WGS) entry which is preliminary data.</text>
</comment>
<proteinExistence type="predicted"/>
<keyword evidence="4" id="KW-1185">Reference proteome</keyword>
<reference evidence="3" key="1">
    <citation type="submission" date="2022-08" db="EMBL/GenBank/DDBJ databases">
        <authorList>
            <person name="Gutierrez-Valencia J."/>
        </authorList>
    </citation>
    <scope>NUCLEOTIDE SEQUENCE</scope>
</reference>
<dbReference type="EMBL" id="CAMGYJ010000005">
    <property type="protein sequence ID" value="CAI0419928.1"/>
    <property type="molecule type" value="Genomic_DNA"/>
</dbReference>
<protein>
    <submittedName>
        <fullName evidence="3">Uncharacterized protein</fullName>
    </submittedName>
</protein>
<evidence type="ECO:0000256" key="1">
    <source>
        <dbReference type="SAM" id="MobiDB-lite"/>
    </source>
</evidence>
<name>A0AAV0KDY8_9ROSI</name>
<dbReference type="AlphaFoldDB" id="A0AAV0KDY8"/>